<organism evidence="7 8">
    <name type="scientific">Candidatus Enterococcus moelleringii</name>
    <dbReference type="NCBI Taxonomy" id="2815325"/>
    <lineage>
        <taxon>Bacteria</taxon>
        <taxon>Bacillati</taxon>
        <taxon>Bacillota</taxon>
        <taxon>Bacilli</taxon>
        <taxon>Lactobacillales</taxon>
        <taxon>Enterococcaceae</taxon>
        <taxon>Enterococcus</taxon>
    </lineage>
</organism>
<evidence type="ECO:0000256" key="2">
    <source>
        <dbReference type="ARBA" id="ARBA00022630"/>
    </source>
</evidence>
<dbReference type="InterPro" id="IPR003382">
    <property type="entry name" value="Flavoprotein"/>
</dbReference>
<dbReference type="SUPFAM" id="SSF52507">
    <property type="entry name" value="Homo-oligomeric flavin-containing Cys decarboxylases, HFCD"/>
    <property type="match status" value="1"/>
</dbReference>
<feature type="binding site" evidence="5">
    <location>
        <position position="39"/>
    </location>
    <ligand>
        <name>FMN</name>
        <dbReference type="ChEBI" id="CHEBI:58210"/>
    </ligand>
</feature>
<dbReference type="InterPro" id="IPR036551">
    <property type="entry name" value="Flavin_trans-like"/>
</dbReference>
<proteinExistence type="inferred from homology"/>
<evidence type="ECO:0000256" key="5">
    <source>
        <dbReference type="HAMAP-Rule" id="MF_01984"/>
    </source>
</evidence>
<dbReference type="Gene3D" id="3.40.50.1950">
    <property type="entry name" value="Flavin prenyltransferase-like"/>
    <property type="match status" value="1"/>
</dbReference>
<comment type="caution">
    <text evidence="7">The sequence shown here is derived from an EMBL/GenBank/DDBJ whole genome shotgun (WGS) entry which is preliminary data.</text>
</comment>
<comment type="caution">
    <text evidence="5">Lacks conserved residue(s) required for the propagation of feature annotation.</text>
</comment>
<dbReference type="HAMAP" id="MF_01984">
    <property type="entry name" value="ubiX_pad"/>
    <property type="match status" value="1"/>
</dbReference>
<comment type="catalytic activity">
    <reaction evidence="5">
        <text>dimethylallyl phosphate + FMNH2 = prenylated FMNH2 + phosphate</text>
        <dbReference type="Rhea" id="RHEA:37743"/>
        <dbReference type="ChEBI" id="CHEBI:43474"/>
        <dbReference type="ChEBI" id="CHEBI:57618"/>
        <dbReference type="ChEBI" id="CHEBI:87467"/>
        <dbReference type="ChEBI" id="CHEBI:88052"/>
        <dbReference type="EC" id="2.5.1.129"/>
    </reaction>
</comment>
<keyword evidence="2 5" id="KW-0285">Flavoprotein</keyword>
<dbReference type="InterPro" id="IPR004507">
    <property type="entry name" value="UbiX-like"/>
</dbReference>
<evidence type="ECO:0000256" key="3">
    <source>
        <dbReference type="ARBA" id="ARBA00022643"/>
    </source>
</evidence>
<feature type="binding site" evidence="5">
    <location>
        <position position="125"/>
    </location>
    <ligand>
        <name>FMN</name>
        <dbReference type="ChEBI" id="CHEBI:58210"/>
    </ligand>
</feature>
<evidence type="ECO:0000313" key="7">
    <source>
        <dbReference type="EMBL" id="MBO1305193.1"/>
    </source>
</evidence>
<keyword evidence="4 5" id="KW-0808">Transferase</keyword>
<evidence type="ECO:0000256" key="1">
    <source>
        <dbReference type="ARBA" id="ARBA00022602"/>
    </source>
</evidence>
<evidence type="ECO:0000259" key="6">
    <source>
        <dbReference type="Pfam" id="PF02441"/>
    </source>
</evidence>
<feature type="binding site" evidence="5">
    <location>
        <position position="171"/>
    </location>
    <ligand>
        <name>dimethylallyl phosphate</name>
        <dbReference type="ChEBI" id="CHEBI:88052"/>
    </ligand>
</feature>
<keyword evidence="1 5" id="KW-0637">Prenyltransferase</keyword>
<comment type="function">
    <text evidence="5">Flavin prenyltransferase that catalyzes the synthesis of the prenylated FMN cofactor (prenyl-FMN) for 4-hydroxy-3-polyprenylbenzoic acid decarboxylase UbiD. The prenyltransferase is metal-independent and links a dimethylallyl moiety from dimethylallyl monophosphate (DMAP) to the flavin N5 and C6 atoms of FMN.</text>
</comment>
<accession>A0ABS3L7Z6</accession>
<dbReference type="Pfam" id="PF02441">
    <property type="entry name" value="Flavoprotein"/>
    <property type="match status" value="1"/>
</dbReference>
<dbReference type="EC" id="2.5.1.129" evidence="5"/>
<dbReference type="NCBIfam" id="NF004685">
    <property type="entry name" value="PRK06029.1"/>
    <property type="match status" value="1"/>
</dbReference>
<dbReference type="Proteomes" id="UP000664601">
    <property type="component" value="Unassembled WGS sequence"/>
</dbReference>
<feature type="binding site" evidence="5">
    <location>
        <begin position="12"/>
        <end position="14"/>
    </location>
    <ligand>
        <name>FMN</name>
        <dbReference type="ChEBI" id="CHEBI:58210"/>
    </ligand>
</feature>
<dbReference type="NCBIfam" id="TIGR00421">
    <property type="entry name" value="ubiX_pad"/>
    <property type="match status" value="1"/>
</dbReference>
<dbReference type="PANTHER" id="PTHR43374">
    <property type="entry name" value="FLAVIN PRENYLTRANSFERASE"/>
    <property type="match status" value="1"/>
</dbReference>
<dbReference type="EMBL" id="JAFREM010000004">
    <property type="protein sequence ID" value="MBO1305193.1"/>
    <property type="molecule type" value="Genomic_DNA"/>
</dbReference>
<evidence type="ECO:0000256" key="4">
    <source>
        <dbReference type="ARBA" id="ARBA00022679"/>
    </source>
</evidence>
<dbReference type="PANTHER" id="PTHR43374:SF1">
    <property type="entry name" value="FLAVIN PRENYLTRANSFERASE PAD1, MITOCHONDRIAL"/>
    <property type="match status" value="1"/>
</dbReference>
<protein>
    <recommendedName>
        <fullName evidence="5">Flavin prenyltransferase UbiX</fullName>
        <ecNumber evidence="5">2.5.1.129</ecNumber>
    </recommendedName>
</protein>
<keyword evidence="3 5" id="KW-0288">FMN</keyword>
<comment type="similarity">
    <text evidence="5">Belongs to the UbiX/PAD1 family.</text>
</comment>
<evidence type="ECO:0000313" key="8">
    <source>
        <dbReference type="Proteomes" id="UP000664601"/>
    </source>
</evidence>
<dbReference type="RefSeq" id="WP_207672125.1">
    <property type="nucleotide sequence ID" value="NZ_JAFREM010000004.1"/>
</dbReference>
<feature type="binding site" evidence="5">
    <location>
        <position position="155"/>
    </location>
    <ligand>
        <name>dimethylallyl phosphate</name>
        <dbReference type="ChEBI" id="CHEBI:88052"/>
    </ligand>
</feature>
<feature type="binding site" evidence="5">
    <location>
        <begin position="90"/>
        <end position="93"/>
    </location>
    <ligand>
        <name>FMN</name>
        <dbReference type="ChEBI" id="CHEBI:58210"/>
    </ligand>
</feature>
<feature type="domain" description="Flavoprotein" evidence="6">
    <location>
        <begin position="5"/>
        <end position="170"/>
    </location>
</feature>
<sequence>MKKRRIVIGITGASGTIYALDLLKELKNYPEIETHGVISDWAKENLKIETDMTLAEVYDLLDYHYSVKDLGASIASGSFLVDAMVIVPTSMRTVGAIAMGLADNLITRAADVTLKEQRKLILVPRETPLHAIHLENLTKLAKMGVQIIPPIPAFYNQPQTIQDLVHHQTMKLLDALKIENNLSGRWKDE</sequence>
<gene>
    <name evidence="5" type="primary">ubiX</name>
    <name evidence="7" type="ORF">JZO70_03400</name>
</gene>
<keyword evidence="8" id="KW-1185">Reference proteome</keyword>
<name>A0ABS3L7Z6_9ENTE</name>
<reference evidence="7 8" key="1">
    <citation type="submission" date="2021-03" db="EMBL/GenBank/DDBJ databases">
        <title>Enterococcal diversity collection.</title>
        <authorList>
            <person name="Gilmore M.S."/>
            <person name="Schwartzman J."/>
            <person name="Van Tyne D."/>
            <person name="Martin M."/>
            <person name="Earl A.M."/>
            <person name="Manson A.L."/>
            <person name="Straub T."/>
            <person name="Salamzade R."/>
            <person name="Saavedra J."/>
            <person name="Lebreton F."/>
            <person name="Prichula J."/>
            <person name="Schaufler K."/>
            <person name="Gaca A."/>
            <person name="Sgardioli B."/>
            <person name="Wagenaar J."/>
            <person name="Strong T."/>
        </authorList>
    </citation>
    <scope>NUCLEOTIDE SEQUENCE [LARGE SCALE GENOMIC DNA]</scope>
    <source>
        <strain evidence="7 8">669A</strain>
    </source>
</reference>